<comment type="caution">
    <text evidence="1">The sequence shown here is derived from an EMBL/GenBank/DDBJ whole genome shotgun (WGS) entry which is preliminary data.</text>
</comment>
<evidence type="ECO:0000313" key="1">
    <source>
        <dbReference type="EMBL" id="EEG49343.1"/>
    </source>
</evidence>
<dbReference type="AlphaFoldDB" id="C0CLL0"/>
<dbReference type="HOGENOM" id="CLU_2300277_0_0_9"/>
<accession>C0CLL0</accession>
<dbReference type="RefSeq" id="WP_005948557.1">
    <property type="nucleotide sequence ID" value="NZ_CP136423.1"/>
</dbReference>
<sequence length="100" mass="11841">MELIRKFLNSLKTERSKAAKVKNTAPTYFSDMKWYQNPEKSIVTDDNRYDLNNFSEHEIDTIKHVIKVVKKNILSNYGQWDLRMKMSQSNINQDTCCGKY</sequence>
<proteinExistence type="predicted"/>
<dbReference type="GeneID" id="86822069"/>
<protein>
    <submittedName>
        <fullName evidence="1">Uncharacterized protein</fullName>
    </submittedName>
</protein>
<dbReference type="PATRIC" id="fig|476272.21.peg.2106"/>
<evidence type="ECO:0000313" key="2">
    <source>
        <dbReference type="Proteomes" id="UP000003100"/>
    </source>
</evidence>
<keyword evidence="2" id="KW-1185">Reference proteome</keyword>
<dbReference type="Proteomes" id="UP000003100">
    <property type="component" value="Unassembled WGS sequence"/>
</dbReference>
<reference evidence="1 2" key="1">
    <citation type="submission" date="2009-01" db="EMBL/GenBank/DDBJ databases">
        <authorList>
            <person name="Fulton L."/>
            <person name="Clifton S."/>
            <person name="Fulton B."/>
            <person name="Xu J."/>
            <person name="Minx P."/>
            <person name="Pepin K.H."/>
            <person name="Johnson M."/>
            <person name="Bhonagiri V."/>
            <person name="Nash W.E."/>
            <person name="Mardis E.R."/>
            <person name="Wilson R.K."/>
        </authorList>
    </citation>
    <scope>NUCLEOTIDE SEQUENCE [LARGE SCALE GENOMIC DNA]</scope>
    <source>
        <strain evidence="2">DSM 10507 / JCM 14656 / S5a33</strain>
    </source>
</reference>
<dbReference type="EMBL" id="ACBZ01000087">
    <property type="protein sequence ID" value="EEG49343.1"/>
    <property type="molecule type" value="Genomic_DNA"/>
</dbReference>
<organism evidence="1 2">
    <name type="scientific">Blautia hydrogenotrophica (strain DSM 10507 / JCM 14656 / S5a33)</name>
    <name type="common">Ruminococcus hydrogenotrophicus</name>
    <dbReference type="NCBI Taxonomy" id="476272"/>
    <lineage>
        <taxon>Bacteria</taxon>
        <taxon>Bacillati</taxon>
        <taxon>Bacillota</taxon>
        <taxon>Clostridia</taxon>
        <taxon>Lachnospirales</taxon>
        <taxon>Lachnospiraceae</taxon>
        <taxon>Blautia</taxon>
    </lineage>
</organism>
<gene>
    <name evidence="1" type="ORF">RUMHYD_01732</name>
</gene>
<reference evidence="1 2" key="2">
    <citation type="submission" date="2009-02" db="EMBL/GenBank/DDBJ databases">
        <title>Draft genome sequence of Blautia hydrogenotrophica DSM 10507 (Ruminococcus hydrogenotrophicus DSM 10507).</title>
        <authorList>
            <person name="Sudarsanam P."/>
            <person name="Ley R."/>
            <person name="Guruge J."/>
            <person name="Turnbaugh P.J."/>
            <person name="Mahowald M."/>
            <person name="Liep D."/>
            <person name="Gordon J."/>
        </authorList>
    </citation>
    <scope>NUCLEOTIDE SEQUENCE [LARGE SCALE GENOMIC DNA]</scope>
    <source>
        <strain evidence="2">DSM 10507 / JCM 14656 / S5a33</strain>
    </source>
</reference>
<name>C0CLL0_BLAHS</name>